<keyword evidence="5" id="KW-0337">GPI-anchor biosynthesis</keyword>
<keyword evidence="6 14" id="KW-0328">Glycosyltransferase</keyword>
<evidence type="ECO:0000256" key="8">
    <source>
        <dbReference type="ARBA" id="ARBA00022824"/>
    </source>
</evidence>
<evidence type="ECO:0000256" key="9">
    <source>
        <dbReference type="ARBA" id="ARBA00032160"/>
    </source>
</evidence>
<dbReference type="CDD" id="cd03796">
    <property type="entry name" value="GT4_PIG-A-like"/>
    <property type="match status" value="1"/>
</dbReference>
<keyword evidence="8" id="KW-0256">Endoplasmic reticulum</keyword>
<dbReference type="Pfam" id="PF00534">
    <property type="entry name" value="Glycos_transf_1"/>
    <property type="match status" value="1"/>
</dbReference>
<organism evidence="14 15">
    <name type="scientific">Nakaseomyces bracarensis</name>
    <dbReference type="NCBI Taxonomy" id="273131"/>
    <lineage>
        <taxon>Eukaryota</taxon>
        <taxon>Fungi</taxon>
        <taxon>Dikarya</taxon>
        <taxon>Ascomycota</taxon>
        <taxon>Saccharomycotina</taxon>
        <taxon>Saccharomycetes</taxon>
        <taxon>Saccharomycetales</taxon>
        <taxon>Saccharomycetaceae</taxon>
        <taxon>Nakaseomyces</taxon>
    </lineage>
</organism>
<evidence type="ECO:0000256" key="1">
    <source>
        <dbReference type="ARBA" id="ARBA00003265"/>
    </source>
</evidence>
<keyword evidence="7" id="KW-0808">Transferase</keyword>
<evidence type="ECO:0000259" key="12">
    <source>
        <dbReference type="Pfam" id="PF00534"/>
    </source>
</evidence>
<keyword evidence="11" id="KW-0812">Transmembrane</keyword>
<accession>A0ABR4NZF2</accession>
<dbReference type="PANTHER" id="PTHR45871:SF1">
    <property type="entry name" value="PHOSPHATIDYLINOSITOL N-ACETYLGLUCOSAMINYLTRANSFERASE SUBUNIT A"/>
    <property type="match status" value="1"/>
</dbReference>
<protein>
    <recommendedName>
        <fullName evidence="4">phosphatidylinositol N-acetylglucosaminyltransferase</fullName>
        <ecNumber evidence="4">2.4.1.198</ecNumber>
    </recommendedName>
    <alternativeName>
        <fullName evidence="9">GlcNAc-PI synthesis protein</fullName>
    </alternativeName>
</protein>
<dbReference type="SUPFAM" id="SSF53756">
    <property type="entry name" value="UDP-Glycosyltransferase/glycogen phosphorylase"/>
    <property type="match status" value="1"/>
</dbReference>
<evidence type="ECO:0000256" key="11">
    <source>
        <dbReference type="SAM" id="Phobius"/>
    </source>
</evidence>
<evidence type="ECO:0000256" key="3">
    <source>
        <dbReference type="ARBA" id="ARBA00004687"/>
    </source>
</evidence>
<evidence type="ECO:0000313" key="15">
    <source>
        <dbReference type="Proteomes" id="UP001623330"/>
    </source>
</evidence>
<comment type="pathway">
    <text evidence="3">Glycolipid biosynthesis; glycosylphosphatidylinositol-anchor biosynthesis.</text>
</comment>
<feature type="domain" description="Glycosyl transferase family 1" evidence="12">
    <location>
        <begin position="191"/>
        <end position="335"/>
    </location>
</feature>
<keyword evidence="11" id="KW-1133">Transmembrane helix</keyword>
<evidence type="ECO:0000256" key="2">
    <source>
        <dbReference type="ARBA" id="ARBA00004586"/>
    </source>
</evidence>
<evidence type="ECO:0000256" key="6">
    <source>
        <dbReference type="ARBA" id="ARBA00022676"/>
    </source>
</evidence>
<dbReference type="Proteomes" id="UP001623330">
    <property type="component" value="Unassembled WGS sequence"/>
</dbReference>
<dbReference type="Pfam" id="PF08288">
    <property type="entry name" value="PIGA"/>
    <property type="match status" value="1"/>
</dbReference>
<keyword evidence="11" id="KW-0472">Membrane</keyword>
<dbReference type="PANTHER" id="PTHR45871">
    <property type="entry name" value="N-ACETYLGLUCOSAMINYL-PHOSPHATIDYLINOSITOL BIOSYNTHETIC PROTEIN"/>
    <property type="match status" value="1"/>
</dbReference>
<dbReference type="InterPro" id="IPR001296">
    <property type="entry name" value="Glyco_trans_1"/>
</dbReference>
<dbReference type="Gene3D" id="3.40.50.2000">
    <property type="entry name" value="Glycogen Phosphorylase B"/>
    <property type="match status" value="2"/>
</dbReference>
<dbReference type="GO" id="GO:0016757">
    <property type="term" value="F:glycosyltransferase activity"/>
    <property type="evidence" value="ECO:0007669"/>
    <property type="project" value="UniProtKB-KW"/>
</dbReference>
<proteinExistence type="predicted"/>
<feature type="transmembrane region" description="Helical" evidence="11">
    <location>
        <begin position="404"/>
        <end position="424"/>
    </location>
</feature>
<evidence type="ECO:0000256" key="7">
    <source>
        <dbReference type="ARBA" id="ARBA00022679"/>
    </source>
</evidence>
<reference evidence="14 15" key="1">
    <citation type="submission" date="2024-05" db="EMBL/GenBank/DDBJ databases">
        <title>Long read based assembly of the Candida bracarensis genome reveals expanded adhesin content.</title>
        <authorList>
            <person name="Marcet-Houben M."/>
            <person name="Ksiezopolska E."/>
            <person name="Gabaldon T."/>
        </authorList>
    </citation>
    <scope>NUCLEOTIDE SEQUENCE [LARGE SCALE GENOMIC DNA]</scope>
    <source>
        <strain evidence="14 15">CBM6</strain>
    </source>
</reference>
<comment type="caution">
    <text evidence="14">The sequence shown here is derived from an EMBL/GenBank/DDBJ whole genome shotgun (WGS) entry which is preliminary data.</text>
</comment>
<evidence type="ECO:0000313" key="14">
    <source>
        <dbReference type="EMBL" id="KAL3234544.1"/>
    </source>
</evidence>
<evidence type="ECO:0000259" key="13">
    <source>
        <dbReference type="Pfam" id="PF08288"/>
    </source>
</evidence>
<comment type="subcellular location">
    <subcellularLocation>
        <location evidence="2">Endoplasmic reticulum membrane</location>
    </subcellularLocation>
</comment>
<gene>
    <name evidence="14" type="ORF">RNJ44_03306</name>
</gene>
<dbReference type="InterPro" id="IPR039507">
    <property type="entry name" value="PIG-A/GPI3"/>
</dbReference>
<keyword evidence="15" id="KW-1185">Reference proteome</keyword>
<dbReference type="EC" id="2.4.1.198" evidence="4"/>
<evidence type="ECO:0000256" key="5">
    <source>
        <dbReference type="ARBA" id="ARBA00022502"/>
    </source>
</evidence>
<evidence type="ECO:0000256" key="10">
    <source>
        <dbReference type="SAM" id="MobiDB-lite"/>
    </source>
</evidence>
<dbReference type="EMBL" id="JBEVYD010000003">
    <property type="protein sequence ID" value="KAL3234544.1"/>
    <property type="molecule type" value="Genomic_DNA"/>
</dbReference>
<dbReference type="InterPro" id="IPR013234">
    <property type="entry name" value="PIGA_GPI_anchor_biosynthesis"/>
</dbReference>
<sequence>MGYNIAMVCDFFYPQLGGVEFHIYHLAQNLLRLGHSVVVISHAYKDRVGVRYLTNGLKVYHVPFFVLYRETTFPSIFSTFPILRNILLREQIDIVHSHGSVSTFAHQVILHANTMGLKTVFTDHSLYGFDALGSILVNKLLTFNLTNIDRVICVSNTCKENMVMRADLDVERISVIPNAVVSDDFRPRSESEERKKRKDRLTIVVISRLFPNKGADLLVRIIPIICKEHKDVDFIVAGDGPKFIDIQQMIESHRLESRVTLLGSVAHEKVRDVMCKGDIYLHASLTEAFGTVLVEAASCGLLIVTTMVGGIPEVLPEHMTVYANETSVSSLVEATERGIQLVKNGKVDPKAIAKDVSVMYDWMDVARRTVDVYNNIFANGKPEDKDWVLMVGKFFKRDGSWARLLYVLCCVVSYIMIIMLDFLYPRSEIDLALKWPTDRRMDESTTDHNIKDKKRSKSART</sequence>
<evidence type="ECO:0000256" key="4">
    <source>
        <dbReference type="ARBA" id="ARBA00012420"/>
    </source>
</evidence>
<feature type="region of interest" description="Disordered" evidence="10">
    <location>
        <begin position="442"/>
        <end position="461"/>
    </location>
</feature>
<comment type="function">
    <text evidence="1">Catalytic subunit in the complex catalyzing the transfer of N-acetylglucosamine from UDP-N-acetylglucosamine to phosphatidylinositol, the first step of GPI biosynthesis.</text>
</comment>
<name>A0ABR4NZF2_9SACH</name>
<feature type="domain" description="PIGA GPI anchor biosynthesis" evidence="13">
    <location>
        <begin position="42"/>
        <end position="130"/>
    </location>
</feature>
<feature type="compositionally biased region" description="Basic residues" evidence="10">
    <location>
        <begin position="451"/>
        <end position="461"/>
    </location>
</feature>